<feature type="region of interest" description="Disordered" evidence="8">
    <location>
        <begin position="733"/>
        <end position="787"/>
    </location>
</feature>
<protein>
    <submittedName>
        <fullName evidence="10">Copper-sensing transcription factor</fullName>
    </submittedName>
</protein>
<dbReference type="SMART" id="SM00412">
    <property type="entry name" value="Cu_FIST"/>
    <property type="match status" value="1"/>
</dbReference>
<dbReference type="Pfam" id="PF00649">
    <property type="entry name" value="Copper-fist"/>
    <property type="match status" value="1"/>
</dbReference>
<dbReference type="SUPFAM" id="SSF57879">
    <property type="entry name" value="Zinc domain conserved in yeast copper-regulated transcription factors"/>
    <property type="match status" value="1"/>
</dbReference>
<dbReference type="PRINTS" id="PR00617">
    <property type="entry name" value="COPPERFIST"/>
</dbReference>
<feature type="region of interest" description="Disordered" evidence="8">
    <location>
        <begin position="510"/>
        <end position="537"/>
    </location>
</feature>
<feature type="region of interest" description="Disordered" evidence="8">
    <location>
        <begin position="577"/>
        <end position="599"/>
    </location>
</feature>
<dbReference type="AlphaFoldDB" id="A0A2U3EPL4"/>
<evidence type="ECO:0000256" key="1">
    <source>
        <dbReference type="ARBA" id="ARBA00004123"/>
    </source>
</evidence>
<dbReference type="InterPro" id="IPR036395">
    <property type="entry name" value="Cu_fist_DNA-bd_dom_sf"/>
</dbReference>
<accession>A0A2U3EPL4</accession>
<evidence type="ECO:0000256" key="4">
    <source>
        <dbReference type="ARBA" id="ARBA00023008"/>
    </source>
</evidence>
<evidence type="ECO:0000256" key="5">
    <source>
        <dbReference type="ARBA" id="ARBA00023015"/>
    </source>
</evidence>
<dbReference type="InterPro" id="IPR051763">
    <property type="entry name" value="Copper_Homeo_Regul"/>
</dbReference>
<comment type="caution">
    <text evidence="10">The sequence shown here is derived from an EMBL/GenBank/DDBJ whole genome shotgun (WGS) entry which is preliminary data.</text>
</comment>
<keyword evidence="6" id="KW-0804">Transcription</keyword>
<comment type="subcellular location">
    <subcellularLocation>
        <location evidence="1">Nucleus</location>
    </subcellularLocation>
</comment>
<evidence type="ECO:0000313" key="11">
    <source>
        <dbReference type="Proteomes" id="UP000245956"/>
    </source>
</evidence>
<evidence type="ECO:0000313" key="10">
    <source>
        <dbReference type="EMBL" id="PWI76441.1"/>
    </source>
</evidence>
<dbReference type="Proteomes" id="UP000245956">
    <property type="component" value="Unassembled WGS sequence"/>
</dbReference>
<proteinExistence type="predicted"/>
<dbReference type="PANTHER" id="PTHR28088">
    <property type="entry name" value="TRANSCRIPTIONAL ACTIVATOR HAA1-RELATED"/>
    <property type="match status" value="1"/>
</dbReference>
<organism evidence="10 11">
    <name type="scientific">Purpureocillium lilacinum</name>
    <name type="common">Paecilomyces lilacinus</name>
    <dbReference type="NCBI Taxonomy" id="33203"/>
    <lineage>
        <taxon>Eukaryota</taxon>
        <taxon>Fungi</taxon>
        <taxon>Dikarya</taxon>
        <taxon>Ascomycota</taxon>
        <taxon>Pezizomycotina</taxon>
        <taxon>Sordariomycetes</taxon>
        <taxon>Hypocreomycetidae</taxon>
        <taxon>Hypocreales</taxon>
        <taxon>Ophiocordycipitaceae</taxon>
        <taxon>Purpureocillium</taxon>
    </lineage>
</organism>
<evidence type="ECO:0000259" key="9">
    <source>
        <dbReference type="PROSITE" id="PS50073"/>
    </source>
</evidence>
<dbReference type="FunFam" id="3.90.430.10:FF:000001">
    <property type="entry name" value="Copper fist DNA-binding protein"/>
    <property type="match status" value="1"/>
</dbReference>
<dbReference type="GO" id="GO:0005634">
    <property type="term" value="C:nucleus"/>
    <property type="evidence" value="ECO:0007669"/>
    <property type="project" value="UniProtKB-SubCell"/>
</dbReference>
<feature type="compositionally biased region" description="Low complexity" evidence="8">
    <location>
        <begin position="88"/>
        <end position="101"/>
    </location>
</feature>
<keyword evidence="5" id="KW-0805">Transcription regulation</keyword>
<name>A0A2U3EPL4_PURLI</name>
<dbReference type="EMBL" id="LCWV01000001">
    <property type="protein sequence ID" value="PWI76441.1"/>
    <property type="molecule type" value="Genomic_DNA"/>
</dbReference>
<dbReference type="GO" id="GO:0006879">
    <property type="term" value="P:intracellular iron ion homeostasis"/>
    <property type="evidence" value="ECO:0007669"/>
    <property type="project" value="TreeGrafter"/>
</dbReference>
<reference evidence="10 11" key="1">
    <citation type="journal article" date="2016" name="Front. Microbiol.">
        <title>Genome and transcriptome sequences reveal the specific parasitism of the nematophagous Purpureocillium lilacinum 36-1.</title>
        <authorList>
            <person name="Xie J."/>
            <person name="Li S."/>
            <person name="Mo C."/>
            <person name="Xiao X."/>
            <person name="Peng D."/>
            <person name="Wang G."/>
            <person name="Xiao Y."/>
        </authorList>
    </citation>
    <scope>NUCLEOTIDE SEQUENCE [LARGE SCALE GENOMIC DNA]</scope>
    <source>
        <strain evidence="10 11">36-1</strain>
    </source>
</reference>
<evidence type="ECO:0000256" key="8">
    <source>
        <dbReference type="SAM" id="MobiDB-lite"/>
    </source>
</evidence>
<dbReference type="SMART" id="SM01090">
    <property type="entry name" value="Copper-fist"/>
    <property type="match status" value="1"/>
</dbReference>
<sequence length="841" mass="89768">MCYCRHEWERLSSGRPVVVEVDALHGYGHAPAWVAAALGGRVAVAAAAALRFQYRPLSAPAESQAASAPKTQGGRSKTPARGARCFHAAAPPGATQQPTTADRGQAPGYPSALGLPAVVPSRAPGHPRYFRAFHPTTTRSSPPLWQPLVCRCDPAKAFHFRRCSFRHRSHRQPLSRRASQRLNLFSFLQHHLTLRSLVCRAVFRARWPASRLTNSASFHRGSESRGRSARPPLLHPAEHPEPETRRASFAQRLRELRVALDRDLHGLSSRRPGSAAQAYTSLARGRLRHRHLDHRSRPLLKFSLSPSRALACNTVTMPLINGQKMACEPCIRGHRSTKCTHANERLMVPVRKPGRPLSSCPHPSSRPCSCAAVTAAIPRKQKCRCGTSEAAPADGKTDQDVANRDLTPPSPSKAAGAAFRVQKQGSRSGSSRKQSIDITGLERMDASQINILSGYNGMQRPATGSNGQTTTMPEVPMYAGLGLSPVEGSFRSDPGMFPVFQYPMQPPLMGPAASNSTPNGHVGATAARPATSNGTSTNGGGCCGGGANGIKAEPAPQPMAAPVSTANEIGTTKARSCCSAPQAAPKTASPPSSMSSPSLNHPPQLNGIMMQPYQPLMAMPNGMYPYFSQPTIFNYPPQFGSFLQPLQPDQWRQLMATMNVGQPVASNGFPMPSPGAVQPPSVPNSASWTSHQCSCGDSCQCIGCAAHPYNEATQDYVRSAWNTMMEDGQKMHAHHGGHVSHANGHHERSGSRASNGVATPVTTQADGTVSPTAPQTPSDAPSGASDEQTLSANDFFFVSYPFGESCAGDTSSCPCGDDCQCIGCVIHNNPGPEETREHPSL</sequence>
<dbReference type="GO" id="GO:0006878">
    <property type="term" value="P:intracellular copper ion homeostasis"/>
    <property type="evidence" value="ECO:0007669"/>
    <property type="project" value="TreeGrafter"/>
</dbReference>
<dbReference type="PANTHER" id="PTHR28088:SF9">
    <property type="entry name" value="TRANSCRIPTION FACTOR GRISEA, PUTATIVE (AFU_ORTHOLOGUE AFUA_1G13190)-RELATED"/>
    <property type="match status" value="1"/>
</dbReference>
<evidence type="ECO:0000256" key="7">
    <source>
        <dbReference type="ARBA" id="ARBA00023242"/>
    </source>
</evidence>
<evidence type="ECO:0000256" key="3">
    <source>
        <dbReference type="ARBA" id="ARBA00022833"/>
    </source>
</evidence>
<dbReference type="GO" id="GO:0045944">
    <property type="term" value="P:positive regulation of transcription by RNA polymerase II"/>
    <property type="evidence" value="ECO:0007669"/>
    <property type="project" value="TreeGrafter"/>
</dbReference>
<feature type="compositionally biased region" description="Low complexity" evidence="8">
    <location>
        <begin position="579"/>
        <end position="599"/>
    </location>
</feature>
<keyword evidence="3" id="KW-0862">Zinc</keyword>
<gene>
    <name evidence="10" type="ORF">PCL_03635</name>
</gene>
<feature type="region of interest" description="Disordered" evidence="8">
    <location>
        <begin position="217"/>
        <end position="245"/>
    </location>
</feature>
<feature type="compositionally biased region" description="Basic and acidic residues" evidence="8">
    <location>
        <begin position="236"/>
        <end position="245"/>
    </location>
</feature>
<dbReference type="Gene3D" id="3.90.430.10">
    <property type="entry name" value="Copper fist DNA-binding domain"/>
    <property type="match status" value="1"/>
</dbReference>
<evidence type="ECO:0000256" key="6">
    <source>
        <dbReference type="ARBA" id="ARBA00023163"/>
    </source>
</evidence>
<keyword evidence="7" id="KW-0539">Nucleus</keyword>
<dbReference type="InterPro" id="IPR001083">
    <property type="entry name" value="Cu_fist_DNA-bd_dom"/>
</dbReference>
<feature type="domain" description="Copper-fist" evidence="9">
    <location>
        <begin position="317"/>
        <end position="357"/>
    </location>
</feature>
<keyword evidence="4" id="KW-0186">Copper</keyword>
<dbReference type="GO" id="GO:0000981">
    <property type="term" value="F:DNA-binding transcription factor activity, RNA polymerase II-specific"/>
    <property type="evidence" value="ECO:0007669"/>
    <property type="project" value="TreeGrafter"/>
</dbReference>
<feature type="region of interest" description="Disordered" evidence="8">
    <location>
        <begin position="61"/>
        <end position="109"/>
    </location>
</feature>
<dbReference type="GO" id="GO:0005507">
    <property type="term" value="F:copper ion binding"/>
    <property type="evidence" value="ECO:0007669"/>
    <property type="project" value="InterPro"/>
</dbReference>
<keyword evidence="2" id="KW-0479">Metal-binding</keyword>
<dbReference type="PROSITE" id="PS50073">
    <property type="entry name" value="COPPER_FIST_2"/>
    <property type="match status" value="1"/>
</dbReference>
<feature type="compositionally biased region" description="Polar residues" evidence="8">
    <location>
        <begin position="751"/>
        <end position="787"/>
    </location>
</feature>
<dbReference type="GO" id="GO:0000978">
    <property type="term" value="F:RNA polymerase II cis-regulatory region sequence-specific DNA binding"/>
    <property type="evidence" value="ECO:0007669"/>
    <property type="project" value="TreeGrafter"/>
</dbReference>
<feature type="region of interest" description="Disordered" evidence="8">
    <location>
        <begin position="387"/>
        <end position="435"/>
    </location>
</feature>
<dbReference type="PROSITE" id="PS01119">
    <property type="entry name" value="COPPER_FIST_1"/>
    <property type="match status" value="1"/>
</dbReference>
<evidence type="ECO:0000256" key="2">
    <source>
        <dbReference type="ARBA" id="ARBA00022723"/>
    </source>
</evidence>
<feature type="compositionally biased region" description="Low complexity" evidence="8">
    <location>
        <begin position="422"/>
        <end position="433"/>
    </location>
</feature>